<gene>
    <name evidence="3" type="ORF">ANE_LOCUS3775</name>
</gene>
<comment type="similarity">
    <text evidence="1">Belongs to the TOM1 family.</text>
</comment>
<name>A0A565AW51_9BRAS</name>
<protein>
    <recommendedName>
        <fullName evidence="2">VHS domain-containing protein</fullName>
    </recommendedName>
</protein>
<evidence type="ECO:0000313" key="4">
    <source>
        <dbReference type="Proteomes" id="UP000489600"/>
    </source>
</evidence>
<dbReference type="GO" id="GO:0043130">
    <property type="term" value="F:ubiquitin binding"/>
    <property type="evidence" value="ECO:0007669"/>
    <property type="project" value="InterPro"/>
</dbReference>
<proteinExistence type="inferred from homology"/>
<dbReference type="InterPro" id="IPR002014">
    <property type="entry name" value="VHS_dom"/>
</dbReference>
<dbReference type="InterPro" id="IPR044836">
    <property type="entry name" value="TOL_plant"/>
</dbReference>
<evidence type="ECO:0000256" key="1">
    <source>
        <dbReference type="ARBA" id="ARBA00007708"/>
    </source>
</evidence>
<dbReference type="SUPFAM" id="SSF48464">
    <property type="entry name" value="ENTH/VHS domain"/>
    <property type="match status" value="1"/>
</dbReference>
<accession>A0A565AW51</accession>
<dbReference type="GO" id="GO:0035091">
    <property type="term" value="F:phosphatidylinositol binding"/>
    <property type="evidence" value="ECO:0007669"/>
    <property type="project" value="InterPro"/>
</dbReference>
<organism evidence="3 4">
    <name type="scientific">Arabis nemorensis</name>
    <dbReference type="NCBI Taxonomy" id="586526"/>
    <lineage>
        <taxon>Eukaryota</taxon>
        <taxon>Viridiplantae</taxon>
        <taxon>Streptophyta</taxon>
        <taxon>Embryophyta</taxon>
        <taxon>Tracheophyta</taxon>
        <taxon>Spermatophyta</taxon>
        <taxon>Magnoliopsida</taxon>
        <taxon>eudicotyledons</taxon>
        <taxon>Gunneridae</taxon>
        <taxon>Pentapetalae</taxon>
        <taxon>rosids</taxon>
        <taxon>malvids</taxon>
        <taxon>Brassicales</taxon>
        <taxon>Brassicaceae</taxon>
        <taxon>Arabideae</taxon>
        <taxon>Arabis</taxon>
    </lineage>
</organism>
<dbReference type="OrthoDB" id="2018246at2759"/>
<comment type="caution">
    <text evidence="3">The sequence shown here is derived from an EMBL/GenBank/DDBJ whole genome shotgun (WGS) entry which is preliminary data.</text>
</comment>
<keyword evidence="4" id="KW-1185">Reference proteome</keyword>
<reference evidence="3" key="1">
    <citation type="submission" date="2019-07" db="EMBL/GenBank/DDBJ databases">
        <authorList>
            <person name="Dittberner H."/>
        </authorList>
    </citation>
    <scope>NUCLEOTIDE SEQUENCE [LARGE SCALE GENOMIC DNA]</scope>
</reference>
<evidence type="ECO:0000259" key="2">
    <source>
        <dbReference type="PROSITE" id="PS50179"/>
    </source>
</evidence>
<dbReference type="PANTHER" id="PTHR46646">
    <property type="entry name" value="TOM1-LIKE PROTEIN 1"/>
    <property type="match status" value="1"/>
</dbReference>
<dbReference type="PANTHER" id="PTHR46646:SF5">
    <property type="entry name" value="TOM1-LIKE PROTEIN 2"/>
    <property type="match status" value="1"/>
</dbReference>
<dbReference type="Gene3D" id="1.25.40.90">
    <property type="match status" value="1"/>
</dbReference>
<feature type="domain" description="VHS" evidence="2">
    <location>
        <begin position="2"/>
        <end position="59"/>
    </location>
</feature>
<dbReference type="AlphaFoldDB" id="A0A565AW51"/>
<dbReference type="PROSITE" id="PS50179">
    <property type="entry name" value="VHS"/>
    <property type="match status" value="1"/>
</dbReference>
<sequence>MVDKATLEEPNWGIDMRICAQFNNEEFNGTEIVRFIKRKISWKNPVSQGWPFSFLKIVL</sequence>
<dbReference type="EMBL" id="CABITT030000001">
    <property type="protein sequence ID" value="VVA93330.1"/>
    <property type="molecule type" value="Genomic_DNA"/>
</dbReference>
<dbReference type="Proteomes" id="UP000489600">
    <property type="component" value="Unassembled WGS sequence"/>
</dbReference>
<dbReference type="GO" id="GO:0043328">
    <property type="term" value="P:protein transport to vacuole involved in ubiquitin-dependent protein catabolic process via the multivesicular body sorting pathway"/>
    <property type="evidence" value="ECO:0007669"/>
    <property type="project" value="InterPro"/>
</dbReference>
<evidence type="ECO:0000313" key="3">
    <source>
        <dbReference type="EMBL" id="VVA93330.1"/>
    </source>
</evidence>
<dbReference type="InterPro" id="IPR008942">
    <property type="entry name" value="ENTH_VHS"/>
</dbReference>